<name>A0A938X835_9FIRM</name>
<dbReference type="AlphaFoldDB" id="A0A938X835"/>
<evidence type="ECO:0000313" key="2">
    <source>
        <dbReference type="Proteomes" id="UP000774750"/>
    </source>
</evidence>
<reference evidence="1" key="2">
    <citation type="journal article" date="2021" name="Sci. Rep.">
        <title>The distribution of antibiotic resistance genes in chicken gut microbiota commensals.</title>
        <authorList>
            <person name="Juricova H."/>
            <person name="Matiasovicova J."/>
            <person name="Kubasova T."/>
            <person name="Cejkova D."/>
            <person name="Rychlik I."/>
        </authorList>
    </citation>
    <scope>NUCLEOTIDE SEQUENCE</scope>
    <source>
        <strain evidence="1">An559</strain>
    </source>
</reference>
<organism evidence="1 2">
    <name type="scientific">Merdimmobilis hominis</name>
    <dbReference type="NCBI Taxonomy" id="2897707"/>
    <lineage>
        <taxon>Bacteria</taxon>
        <taxon>Bacillati</taxon>
        <taxon>Bacillota</taxon>
        <taxon>Clostridia</taxon>
        <taxon>Eubacteriales</taxon>
        <taxon>Oscillospiraceae</taxon>
        <taxon>Merdimmobilis</taxon>
    </lineage>
</organism>
<sequence length="50" mass="5813">MRIKKSQKRIVELSPAEARLLRYALMQFRNKVLNAGKPTEDIESLLLMLV</sequence>
<dbReference type="RefSeq" id="WP_204446227.1">
    <property type="nucleotide sequence ID" value="NZ_JACJKY010000008.1"/>
</dbReference>
<evidence type="ECO:0000313" key="1">
    <source>
        <dbReference type="EMBL" id="MBM6920865.1"/>
    </source>
</evidence>
<dbReference type="Proteomes" id="UP000774750">
    <property type="component" value="Unassembled WGS sequence"/>
</dbReference>
<proteinExistence type="predicted"/>
<reference evidence="1" key="1">
    <citation type="submission" date="2020-08" db="EMBL/GenBank/DDBJ databases">
        <authorList>
            <person name="Cejkova D."/>
            <person name="Kubasova T."/>
            <person name="Jahodarova E."/>
            <person name="Rychlik I."/>
        </authorList>
    </citation>
    <scope>NUCLEOTIDE SEQUENCE</scope>
    <source>
        <strain evidence="1">An559</strain>
    </source>
</reference>
<protein>
    <submittedName>
        <fullName evidence="1">Uncharacterized protein</fullName>
    </submittedName>
</protein>
<keyword evidence="2" id="KW-1185">Reference proteome</keyword>
<dbReference type="EMBL" id="JACJKY010000008">
    <property type="protein sequence ID" value="MBM6920865.1"/>
    <property type="molecule type" value="Genomic_DNA"/>
</dbReference>
<accession>A0A938X835</accession>
<comment type="caution">
    <text evidence="1">The sequence shown here is derived from an EMBL/GenBank/DDBJ whole genome shotgun (WGS) entry which is preliminary data.</text>
</comment>
<gene>
    <name evidence="1" type="ORF">H6A12_06835</name>
</gene>